<comment type="domain">
    <text evidence="9">The nitrogen atoms of the two glycine residues in the GGXR motif define the oxyanion hole, and stabilize the oxyanion that forms during the nucleophilic attack by the catalytic serine during substrate cleavage.</text>
</comment>
<keyword evidence="6 8" id="KW-0443">Lipid metabolism</keyword>
<comment type="similarity">
    <text evidence="1 9">Belongs to the patatin family.</text>
</comment>
<dbReference type="InParanoid" id="F6H4L5"/>
<evidence type="ECO:0000256" key="2">
    <source>
        <dbReference type="ARBA" id="ARBA00022737"/>
    </source>
</evidence>
<dbReference type="eggNOG" id="KOG4197">
    <property type="taxonomic scope" value="Eukaryota"/>
</dbReference>
<dbReference type="InterPro" id="IPR046848">
    <property type="entry name" value="E_motif"/>
</dbReference>
<dbReference type="InterPro" id="IPR002885">
    <property type="entry name" value="PPR_rpt"/>
</dbReference>
<dbReference type="PANTHER" id="PTHR24015">
    <property type="entry name" value="OS07G0578800 PROTEIN-RELATED"/>
    <property type="match status" value="1"/>
</dbReference>
<feature type="active site" description="Proton acceptor" evidence="8">
    <location>
        <position position="211"/>
    </location>
</feature>
<dbReference type="Gene3D" id="1.25.40.10">
    <property type="entry name" value="Tetratricopeptide repeat domain"/>
    <property type="match status" value="4"/>
</dbReference>
<feature type="active site" description="Nucleophile" evidence="8">
    <location>
        <position position="66"/>
    </location>
</feature>
<keyword evidence="5 8" id="KW-0442">Lipid degradation</keyword>
<dbReference type="EC" id="3.1.1.-" evidence="9"/>
<evidence type="ECO:0000256" key="5">
    <source>
        <dbReference type="ARBA" id="ARBA00022963"/>
    </source>
</evidence>
<dbReference type="Pfam" id="PF13041">
    <property type="entry name" value="PPR_2"/>
    <property type="match status" value="3"/>
</dbReference>
<feature type="repeat" description="PPR" evidence="7">
    <location>
        <begin position="482"/>
        <end position="512"/>
    </location>
</feature>
<feature type="repeat" description="PPR" evidence="7">
    <location>
        <begin position="548"/>
        <end position="582"/>
    </location>
</feature>
<evidence type="ECO:0000256" key="3">
    <source>
        <dbReference type="ARBA" id="ARBA00022801"/>
    </source>
</evidence>
<dbReference type="EMBL" id="FN595233">
    <property type="protein sequence ID" value="CCB47079.1"/>
    <property type="molecule type" value="Genomic_DNA"/>
</dbReference>
<dbReference type="eggNOG" id="KOG0513">
    <property type="taxonomic scope" value="Eukaryota"/>
</dbReference>
<dbReference type="Pfam" id="PF01535">
    <property type="entry name" value="PPR"/>
    <property type="match status" value="2"/>
</dbReference>
<dbReference type="Pfam" id="PF20431">
    <property type="entry name" value="E_motif"/>
    <property type="match status" value="1"/>
</dbReference>
<organism evidence="11 12">
    <name type="scientific">Vitis vinifera</name>
    <name type="common">Grape</name>
    <dbReference type="NCBI Taxonomy" id="29760"/>
    <lineage>
        <taxon>Eukaryota</taxon>
        <taxon>Viridiplantae</taxon>
        <taxon>Streptophyta</taxon>
        <taxon>Embryophyta</taxon>
        <taxon>Tracheophyta</taxon>
        <taxon>Spermatophyta</taxon>
        <taxon>Magnoliopsida</taxon>
        <taxon>eudicotyledons</taxon>
        <taxon>Gunneridae</taxon>
        <taxon>Pentapetalae</taxon>
        <taxon>rosids</taxon>
        <taxon>Vitales</taxon>
        <taxon>Vitaceae</taxon>
        <taxon>Viteae</taxon>
        <taxon>Vitis</taxon>
    </lineage>
</organism>
<dbReference type="NCBIfam" id="TIGR00756">
    <property type="entry name" value="PPR"/>
    <property type="match status" value="9"/>
</dbReference>
<dbReference type="InterPro" id="IPR016035">
    <property type="entry name" value="Acyl_Trfase/lysoPLipase"/>
</dbReference>
<dbReference type="Pfam" id="PF12854">
    <property type="entry name" value="PPR_1"/>
    <property type="match status" value="1"/>
</dbReference>
<feature type="short sequence motif" description="GXSXG" evidence="8">
    <location>
        <begin position="64"/>
        <end position="68"/>
    </location>
</feature>
<evidence type="ECO:0000256" key="1">
    <source>
        <dbReference type="ARBA" id="ARBA00010240"/>
    </source>
</evidence>
<dbReference type="AlphaFoldDB" id="F6H4L5"/>
<feature type="short sequence motif" description="DGA/G" evidence="8">
    <location>
        <begin position="211"/>
        <end position="213"/>
    </location>
</feature>
<dbReference type="SMR" id="F6H4L5"/>
<evidence type="ECO:0000256" key="6">
    <source>
        <dbReference type="ARBA" id="ARBA00023098"/>
    </source>
</evidence>
<dbReference type="SUPFAM" id="SSF48452">
    <property type="entry name" value="TPR-like"/>
    <property type="match status" value="1"/>
</dbReference>
<keyword evidence="2" id="KW-0677">Repeat</keyword>
<feature type="repeat" description="PPR" evidence="7">
    <location>
        <begin position="412"/>
        <end position="446"/>
    </location>
</feature>
<dbReference type="Proteomes" id="UP000009183">
    <property type="component" value="Chromosome 7"/>
</dbReference>
<sequence>MEESFVSDGTNPPSYGERITVLSMDGGGIRGILPGTILSFLESKLQELDGADARIADYFDVIAGTSTGGLIASMLTAPDENQRPLFMARDIVPFYLQHCPRIFPQSHSTVTRLQTLTGPKYNGKYLRSLIRRMLGARRLHETLTRVVIPTFDIKLLQPTIFSSFVAEMDSSKDALLSDICISTSSAPTYLPAYNFRTHDSDGNEREFHLVDGGVAANNPALLAMKPTGAVFPGGPEEHLASKALQHENYVVISLGTGTSKIEKKYNAKRAARWGILGWLYKEGHSPLVDAFTFASGDMVDLHMSLIFRSIRCEHNYLRIQQDDTLSGDTSSTDKATRKNMEALVKIGKELLQKPVSRMNLDNGIFEPVENAGTNEEALTRFAKLLSDERRLRRQRIKNSSAQALFDKLSQPNVFAWTAILGFYSRNGLSDECVRTYSEMKLKGVLPDKYVFPKVFRACGQLLWLEVGIQVHKDVVICGCEFDLQVCNSLIDMYSKSGDVGSGRRVFDEMVERDVLSWNSMISGYVCNGFLEFSVELLASMRIRGFEPDMVTWNTVMDAYCRMGLCDEAWEIFEQIKEPNIISLTTLVSGYSRIGNHEKSLGIFREMMSRRVAFPDLDSLSSVLVSCRHLGALVCGQEIHGYGIRSVDSSSFYKSAGAALLTMYVKCKRIQDALNVFELMDRFDVVTWNAMILGFVDLEMGHLALECFSKMQRSGIMNNQITISTVLPACDLKSGKQVHAYITKNSFSSVIPVWNALIHMYSKCGCIGTAYSIFSNMISRDLVSWNTMIGGFGMHGLGQFALQLLRDMSHSDVCPNSVTFTSALSACSHSGLVDEGMELFHTMTRDFGFTPGMEHFSCVVDLLARADRLEDAVGFIEKMPLKPSKHIWSALLAACRAQQNVSVAKLAAEQLFQLEPEHAGNYVTLSNIYARAGRWDDAVAVRKLMEDRGLVKPSGYSWI</sequence>
<evidence type="ECO:0000256" key="7">
    <source>
        <dbReference type="PROSITE-ProRule" id="PRU00708"/>
    </source>
</evidence>
<dbReference type="GO" id="GO:0016298">
    <property type="term" value="F:lipase activity"/>
    <property type="evidence" value="ECO:0007669"/>
    <property type="project" value="UniProtKB-ARBA"/>
</dbReference>
<dbReference type="HOGENOM" id="CLU_308250_0_0_1"/>
<accession>F6H4L5</accession>
<dbReference type="FunFam" id="3.40.1090.10:FF:000005">
    <property type="entry name" value="Patatin"/>
    <property type="match status" value="1"/>
</dbReference>
<dbReference type="FunFam" id="1.25.40.10:FF:001103">
    <property type="entry name" value="Glycerol-3-phosphate dehydrogenase [NAD(+)]"/>
    <property type="match status" value="1"/>
</dbReference>
<dbReference type="InterPro" id="IPR046960">
    <property type="entry name" value="PPR_At4g14850-like_plant"/>
</dbReference>
<dbReference type="GO" id="GO:0003723">
    <property type="term" value="F:RNA binding"/>
    <property type="evidence" value="ECO:0000318"/>
    <property type="project" value="GO_Central"/>
</dbReference>
<dbReference type="SUPFAM" id="SSF52151">
    <property type="entry name" value="FabD/lysophospholipase-like"/>
    <property type="match status" value="1"/>
</dbReference>
<dbReference type="FunFam" id="1.25.40.10:FF:003708">
    <property type="entry name" value="Patatin"/>
    <property type="match status" value="1"/>
</dbReference>
<dbReference type="Pfam" id="PF01734">
    <property type="entry name" value="Patatin"/>
    <property type="match status" value="1"/>
</dbReference>
<feature type="short sequence motif" description="GXGXXG" evidence="8">
    <location>
        <begin position="26"/>
        <end position="31"/>
    </location>
</feature>
<dbReference type="PANTHER" id="PTHR24015:SF511">
    <property type="entry name" value="PENTATRICOPEPTIDE REPEAT-CONTAINING PROTEIN DOT4, CHLOROPLASTIC-LIKE"/>
    <property type="match status" value="1"/>
</dbReference>
<keyword evidence="3 8" id="KW-0378">Hydrolase</keyword>
<evidence type="ECO:0000256" key="9">
    <source>
        <dbReference type="RuleBase" id="RU361262"/>
    </source>
</evidence>
<keyword evidence="4" id="KW-0611">Plant defense</keyword>
<dbReference type="GO" id="GO:0009451">
    <property type="term" value="P:RNA modification"/>
    <property type="evidence" value="ECO:0000318"/>
    <property type="project" value="GO_Central"/>
</dbReference>
<dbReference type="PaxDb" id="29760-VIT_07s0031g00830.t01"/>
<dbReference type="GO" id="GO:0006952">
    <property type="term" value="P:defense response"/>
    <property type="evidence" value="ECO:0007669"/>
    <property type="project" value="UniProtKB-KW"/>
</dbReference>
<evidence type="ECO:0000313" key="11">
    <source>
        <dbReference type="EMBL" id="CCB47079.1"/>
    </source>
</evidence>
<evidence type="ECO:0000313" key="12">
    <source>
        <dbReference type="Proteomes" id="UP000009183"/>
    </source>
</evidence>
<comment type="function">
    <text evidence="9">Lipolytic acyl hydrolase (LAH).</text>
</comment>
<feature type="repeat" description="PPR" evidence="7">
    <location>
        <begin position="780"/>
        <end position="814"/>
    </location>
</feature>
<dbReference type="PROSITE" id="PS51635">
    <property type="entry name" value="PNPLA"/>
    <property type="match status" value="1"/>
</dbReference>
<reference evidence="12" key="1">
    <citation type="journal article" date="2007" name="Nature">
        <title>The grapevine genome sequence suggests ancestral hexaploidization in major angiosperm phyla.</title>
        <authorList>
            <consortium name="The French-Italian Public Consortium for Grapevine Genome Characterization."/>
            <person name="Jaillon O."/>
            <person name="Aury J.-M."/>
            <person name="Noel B."/>
            <person name="Policriti A."/>
            <person name="Clepet C."/>
            <person name="Casagrande A."/>
            <person name="Choisne N."/>
            <person name="Aubourg S."/>
            <person name="Vitulo N."/>
            <person name="Jubin C."/>
            <person name="Vezzi A."/>
            <person name="Legeai F."/>
            <person name="Hugueney P."/>
            <person name="Dasilva C."/>
            <person name="Horner D."/>
            <person name="Mica E."/>
            <person name="Jublot D."/>
            <person name="Poulain J."/>
            <person name="Bruyere C."/>
            <person name="Billault A."/>
            <person name="Segurens B."/>
            <person name="Gouyvenoux M."/>
            <person name="Ugarte E."/>
            <person name="Cattonaro F."/>
            <person name="Anthouard V."/>
            <person name="Vico V."/>
            <person name="Del Fabbro C."/>
            <person name="Alaux M."/>
            <person name="Di Gaspero G."/>
            <person name="Dumas V."/>
            <person name="Felice N."/>
            <person name="Paillard S."/>
            <person name="Juman I."/>
            <person name="Moroldo M."/>
            <person name="Scalabrin S."/>
            <person name="Canaguier A."/>
            <person name="Le Clainche I."/>
            <person name="Malacrida G."/>
            <person name="Durand E."/>
            <person name="Pesole G."/>
            <person name="Laucou V."/>
            <person name="Chatelet P."/>
            <person name="Merdinoglu D."/>
            <person name="Delledonne M."/>
            <person name="Pezzotti M."/>
            <person name="Lecharny A."/>
            <person name="Scarpelli C."/>
            <person name="Artiguenave F."/>
            <person name="Pe M.E."/>
            <person name="Valle G."/>
            <person name="Morgante M."/>
            <person name="Caboche M."/>
            <person name="Adam-Blondon A.-F."/>
            <person name="Weissenbach J."/>
            <person name="Quetier F."/>
            <person name="Wincker P."/>
        </authorList>
    </citation>
    <scope>NUCLEOTIDE SEQUENCE [LARGE SCALE GENOMIC DNA]</scope>
    <source>
        <strain evidence="12">cv. Pinot noir / PN40024</strain>
    </source>
</reference>
<feature type="repeat" description="PPR" evidence="7">
    <location>
        <begin position="815"/>
        <end position="850"/>
    </location>
</feature>
<dbReference type="CDD" id="cd07214">
    <property type="entry name" value="Pat17_isozyme_like"/>
    <property type="match status" value="1"/>
</dbReference>
<keyword evidence="12" id="KW-1185">Reference proteome</keyword>
<feature type="repeat" description="PPR" evidence="7">
    <location>
        <begin position="683"/>
        <end position="717"/>
    </location>
</feature>
<dbReference type="OrthoDB" id="185373at2759"/>
<dbReference type="GO" id="GO:0016042">
    <property type="term" value="P:lipid catabolic process"/>
    <property type="evidence" value="ECO:0007669"/>
    <property type="project" value="UniProtKB-UniRule"/>
</dbReference>
<evidence type="ECO:0000256" key="4">
    <source>
        <dbReference type="ARBA" id="ARBA00022821"/>
    </source>
</evidence>
<dbReference type="InterPro" id="IPR002641">
    <property type="entry name" value="PNPLA_dom"/>
</dbReference>
<gene>
    <name evidence="11" type="ordered locus">VIT_07s0031g00830</name>
</gene>
<dbReference type="FunFam" id="1.25.40.10:FF:001079">
    <property type="entry name" value="Pentatricopeptide repeat-containing protein At2g17210"/>
    <property type="match status" value="1"/>
</dbReference>
<protein>
    <recommendedName>
        <fullName evidence="9">Patatin</fullName>
        <ecNumber evidence="9">3.1.1.-</ecNumber>
    </recommendedName>
</protein>
<dbReference type="InterPro" id="IPR011990">
    <property type="entry name" value="TPR-like_helical_dom_sf"/>
</dbReference>
<feature type="domain" description="PNPLA" evidence="10">
    <location>
        <begin position="22"/>
        <end position="224"/>
    </location>
</feature>
<evidence type="ECO:0000256" key="8">
    <source>
        <dbReference type="PROSITE-ProRule" id="PRU01161"/>
    </source>
</evidence>
<dbReference type="PROSITE" id="PS51375">
    <property type="entry name" value="PPR"/>
    <property type="match status" value="8"/>
</dbReference>
<evidence type="ECO:0000259" key="10">
    <source>
        <dbReference type="PROSITE" id="PS51635"/>
    </source>
</evidence>
<feature type="repeat" description="PPR" evidence="7">
    <location>
        <begin position="917"/>
        <end position="951"/>
    </location>
</feature>
<name>F6H4L5_VITVI</name>
<feature type="repeat" description="PPR" evidence="7">
    <location>
        <begin position="513"/>
        <end position="547"/>
    </location>
</feature>
<proteinExistence type="inferred from homology"/>
<dbReference type="Gene3D" id="3.40.1090.10">
    <property type="entry name" value="Cytosolic phospholipase A2 catalytic domain"/>
    <property type="match status" value="1"/>
</dbReference>